<sequence length="941" mass="105908">MLLSTLVAQTRVFVAIEKMLGGLGFQTHPNLLITHKRFCPTRFIDGLDSVFNFLELFDAAVEYFNDADQSVYNNIVNPVTIVALHVLQALLGAIRGLAVVLQGKAMDLIAASEEADRILRLLKAWRSDCEDAKFKEVFAAAEELHKKHHGDQPIPDKYRASASHRSQHRSNAQGASVSDTFKLNIWYPALDLIIIELSERFSKSAKVAMQMAKLLPAFCAGPDSAESTLAAAKAFEEYAAFLDMPAVCLAEFERWQAFCCDLPETERNDMTISQAIKRCNPSLWPNVCKLLTIFLTTPVTTCTAERSFSTLRLLKTYTRSTMGERRLNGLALLAVHKDILLDYNRVVEEYSRRYSTTEKFIIQPVDGNEILVIDKQTTDVSVTADRSIVPTTTGTQPTTIYGLWGIIRLPPPTGPQLLTIRSRALVGNLWGHNVWRVDATDVLPFQRQSASLSPQQASDAAAYLAMVQEVLKTPNYYFSYTLDVTHSAQRLADTSPEFRSLALAERADERFVWNHQLLGDLRGFSRFALPIMHGFVSIWSSVYRDRAFDYALISRRSRFRAGVRFYMRGADENGCVANFVETEQLVQAQGQKFSFVVTRGSVPLSWSQYPNLKYKPKPDLAKEAHLQAAVFSAHFNNQVFTHRYGKQIVINLLDTKGAERELCASFSRSCSQPELLGAAEVRYEHFDFHKECSRMRWDRLSLLMDRTEPDHQAMGYFHIAADGSVALQQKSVFRVNCIDCLDRTNVVQGMLARRVLLDQFRSLGWLEDGANGRLSDDVERFLKNVWADNADTLAQQYTGTGALKADFTRTGKRTKYGALMDGYNSMVRYAKNNFTDGFRQDAIDLFLGNYQPEPGAASPFEVAAESASLMKRALPAAALIGLALLVMRILLPAERWTDTVLHCLIFIGLIALSLFGIVRHGDEFVDRPRLALKIDRQKKRQ</sequence>
<feature type="transmembrane region" description="Helical" evidence="8">
    <location>
        <begin position="873"/>
        <end position="891"/>
    </location>
</feature>
<evidence type="ECO:0000256" key="8">
    <source>
        <dbReference type="SAM" id="Phobius"/>
    </source>
</evidence>
<dbReference type="SUPFAM" id="SSF53098">
    <property type="entry name" value="Ribonuclease H-like"/>
    <property type="match status" value="1"/>
</dbReference>
<evidence type="ECO:0000256" key="5">
    <source>
        <dbReference type="ARBA" id="ARBA00041396"/>
    </source>
</evidence>
<dbReference type="InterPro" id="IPR002013">
    <property type="entry name" value="SAC_dom"/>
</dbReference>
<evidence type="ECO:0000256" key="7">
    <source>
        <dbReference type="SAM" id="MobiDB-lite"/>
    </source>
</evidence>
<dbReference type="PANTHER" id="PTHR45662:SF2">
    <property type="entry name" value="PHOSPHATIDYLINOSITOL-3-PHOSPHATASE SAC1"/>
    <property type="match status" value="1"/>
</dbReference>
<dbReference type="InterPro" id="IPR008906">
    <property type="entry name" value="HATC_C_dom"/>
</dbReference>
<dbReference type="GO" id="GO:0046856">
    <property type="term" value="P:phosphatidylinositol dephosphorylation"/>
    <property type="evidence" value="ECO:0007669"/>
    <property type="project" value="TreeGrafter"/>
</dbReference>
<dbReference type="EC" id="3.1.3.64" evidence="1"/>
<dbReference type="GO" id="GO:0005783">
    <property type="term" value="C:endoplasmic reticulum"/>
    <property type="evidence" value="ECO:0007669"/>
    <property type="project" value="TreeGrafter"/>
</dbReference>
<feature type="transmembrane region" description="Helical" evidence="8">
    <location>
        <begin position="900"/>
        <end position="918"/>
    </location>
</feature>
<keyword evidence="8" id="KW-1133">Transmembrane helix</keyword>
<dbReference type="Pfam" id="PF05699">
    <property type="entry name" value="Dimer_Tnp_hAT"/>
    <property type="match status" value="1"/>
</dbReference>
<dbReference type="WBParaSite" id="maker-uti_cns_0000323-snap-gene-1.14-mRNA-1">
    <property type="protein sequence ID" value="maker-uti_cns_0000323-snap-gene-1.14-mRNA-1"/>
    <property type="gene ID" value="maker-uti_cns_0000323-snap-gene-1.14"/>
</dbReference>
<evidence type="ECO:0000313" key="11">
    <source>
        <dbReference type="WBParaSite" id="maker-uti_cns_0000323-snap-gene-1.14-mRNA-1"/>
    </source>
</evidence>
<evidence type="ECO:0000256" key="2">
    <source>
        <dbReference type="ARBA" id="ARBA00036631"/>
    </source>
</evidence>
<feature type="region of interest" description="Disordered" evidence="7">
    <location>
        <begin position="146"/>
        <end position="173"/>
    </location>
</feature>
<evidence type="ECO:0000259" key="9">
    <source>
        <dbReference type="PROSITE" id="PS50275"/>
    </source>
</evidence>
<protein>
    <recommendedName>
        <fullName evidence="4">Phosphatidylinositol-3-phosphatase SAC1</fullName>
        <ecNumber evidence="1">3.1.3.64</ecNumber>
    </recommendedName>
    <alternativeName>
        <fullName evidence="6">Phosphatidylinositol-4-phosphate phosphatase</fullName>
    </alternativeName>
    <alternativeName>
        <fullName evidence="5">Suppressor of actin mutations 1-like protein</fullName>
    </alternativeName>
</protein>
<dbReference type="GO" id="GO:0043812">
    <property type="term" value="F:phosphatidylinositol-4-phosphate phosphatase activity"/>
    <property type="evidence" value="ECO:0007669"/>
    <property type="project" value="TreeGrafter"/>
</dbReference>
<dbReference type="Proteomes" id="UP000095280">
    <property type="component" value="Unplaced"/>
</dbReference>
<evidence type="ECO:0000256" key="1">
    <source>
        <dbReference type="ARBA" id="ARBA00013038"/>
    </source>
</evidence>
<dbReference type="GO" id="GO:0004438">
    <property type="term" value="F:phosphatidylinositol-3-phosphate phosphatase activity"/>
    <property type="evidence" value="ECO:0007669"/>
    <property type="project" value="UniProtKB-EC"/>
</dbReference>
<keyword evidence="8" id="KW-0472">Membrane</keyword>
<dbReference type="PANTHER" id="PTHR45662">
    <property type="entry name" value="PHOSPHATIDYLINOSITIDE PHOSPHATASE SAC1"/>
    <property type="match status" value="1"/>
</dbReference>
<dbReference type="GO" id="GO:0046983">
    <property type="term" value="F:protein dimerization activity"/>
    <property type="evidence" value="ECO:0007669"/>
    <property type="project" value="InterPro"/>
</dbReference>
<dbReference type="AlphaFoldDB" id="A0A1I8FY06"/>
<name>A0A1I8FY06_9PLAT</name>
<dbReference type="PROSITE" id="PS50275">
    <property type="entry name" value="SAC"/>
    <property type="match status" value="1"/>
</dbReference>
<proteinExistence type="predicted"/>
<keyword evidence="8" id="KW-0812">Transmembrane</keyword>
<evidence type="ECO:0000256" key="6">
    <source>
        <dbReference type="ARBA" id="ARBA00041911"/>
    </source>
</evidence>
<reference evidence="11" key="1">
    <citation type="submission" date="2016-11" db="UniProtKB">
        <authorList>
            <consortium name="WormBaseParasite"/>
        </authorList>
    </citation>
    <scope>IDENTIFICATION</scope>
</reference>
<dbReference type="InterPro" id="IPR012337">
    <property type="entry name" value="RNaseH-like_sf"/>
</dbReference>
<evidence type="ECO:0000256" key="4">
    <source>
        <dbReference type="ARBA" id="ARBA00040795"/>
    </source>
</evidence>
<organism evidence="10 11">
    <name type="scientific">Macrostomum lignano</name>
    <dbReference type="NCBI Taxonomy" id="282301"/>
    <lineage>
        <taxon>Eukaryota</taxon>
        <taxon>Metazoa</taxon>
        <taxon>Spiralia</taxon>
        <taxon>Lophotrochozoa</taxon>
        <taxon>Platyhelminthes</taxon>
        <taxon>Rhabditophora</taxon>
        <taxon>Macrostomorpha</taxon>
        <taxon>Macrostomida</taxon>
        <taxon>Macrostomidae</taxon>
        <taxon>Macrostomum</taxon>
    </lineage>
</organism>
<feature type="compositionally biased region" description="Basic and acidic residues" evidence="7">
    <location>
        <begin position="146"/>
        <end position="159"/>
    </location>
</feature>
<keyword evidence="10" id="KW-1185">Reference proteome</keyword>
<evidence type="ECO:0000256" key="3">
    <source>
        <dbReference type="ARBA" id="ARBA00036807"/>
    </source>
</evidence>
<comment type="catalytic activity">
    <reaction evidence="3">
        <text>a 1,2-diacyl-sn-glycero-3-phospho-(1D-myo-inositol 4-phosphate) + H2O = a 1,2-diacyl-sn-glycero-3-phospho-(1D-myo-inositol) + phosphate</text>
        <dbReference type="Rhea" id="RHEA:55652"/>
        <dbReference type="ChEBI" id="CHEBI:15377"/>
        <dbReference type="ChEBI" id="CHEBI:43474"/>
        <dbReference type="ChEBI" id="CHEBI:57880"/>
        <dbReference type="ChEBI" id="CHEBI:58178"/>
    </reaction>
    <physiologicalReaction direction="left-to-right" evidence="3">
        <dbReference type="Rhea" id="RHEA:55653"/>
    </physiologicalReaction>
</comment>
<dbReference type="Pfam" id="PF02383">
    <property type="entry name" value="Syja_N"/>
    <property type="match status" value="1"/>
</dbReference>
<accession>A0A1I8FY06</accession>
<evidence type="ECO:0000313" key="10">
    <source>
        <dbReference type="Proteomes" id="UP000095280"/>
    </source>
</evidence>
<feature type="domain" description="SAC" evidence="9">
    <location>
        <begin position="467"/>
        <end position="799"/>
    </location>
</feature>
<comment type="catalytic activity">
    <reaction evidence="2">
        <text>a 1,2-diacyl-sn-glycero-3-phospho-(1D-myo-inositol-3-phosphate) + H2O = a 1,2-diacyl-sn-glycero-3-phospho-(1D-myo-inositol) + phosphate</text>
        <dbReference type="Rhea" id="RHEA:12316"/>
        <dbReference type="ChEBI" id="CHEBI:15377"/>
        <dbReference type="ChEBI" id="CHEBI:43474"/>
        <dbReference type="ChEBI" id="CHEBI:57880"/>
        <dbReference type="ChEBI" id="CHEBI:58088"/>
        <dbReference type="EC" id="3.1.3.64"/>
    </reaction>
    <physiologicalReaction direction="left-to-right" evidence="2">
        <dbReference type="Rhea" id="RHEA:12317"/>
    </physiologicalReaction>
</comment>